<proteinExistence type="predicted"/>
<name>A0A9N8JT71_9PEZI</name>
<organism evidence="2 3">
    <name type="scientific">Aureobasidium vineae</name>
    <dbReference type="NCBI Taxonomy" id="2773715"/>
    <lineage>
        <taxon>Eukaryota</taxon>
        <taxon>Fungi</taxon>
        <taxon>Dikarya</taxon>
        <taxon>Ascomycota</taxon>
        <taxon>Pezizomycotina</taxon>
        <taxon>Dothideomycetes</taxon>
        <taxon>Dothideomycetidae</taxon>
        <taxon>Dothideales</taxon>
        <taxon>Saccotheciaceae</taxon>
        <taxon>Aureobasidium</taxon>
    </lineage>
</organism>
<sequence>MSAEDLGTRELGQVRSQRLDELLTTLRLLHNPSSNSKVGVPALDRLLANHTTRFDPTNLSAIPAPPIIEITSPGSKSGKTEFLYWIIANLVLESGAQDPLNQATESAKDDSNEQQDHAKDTTTTDPEASREDDTDLQTTQQAQHPNTHIPAPSKETSHSAPTAIALLSSTPISLPRLSQTLLHHILSESPNLPLSTAQQIIHAHLQHIHIFYPSTISSLIATVSSLPTYFLSPSNPSFCKRVGGIFISTPSTYFWDDKAASTPPTSASKFPALAS</sequence>
<evidence type="ECO:0000313" key="2">
    <source>
        <dbReference type="EMBL" id="CAD0094214.1"/>
    </source>
</evidence>
<dbReference type="Proteomes" id="UP000716446">
    <property type="component" value="Unassembled WGS sequence"/>
</dbReference>
<reference evidence="2" key="1">
    <citation type="submission" date="2020-06" db="EMBL/GenBank/DDBJ databases">
        <authorList>
            <person name="Onetto C."/>
        </authorList>
    </citation>
    <scope>NUCLEOTIDE SEQUENCE</scope>
</reference>
<feature type="region of interest" description="Disordered" evidence="1">
    <location>
        <begin position="100"/>
        <end position="159"/>
    </location>
</feature>
<evidence type="ECO:0000313" key="3">
    <source>
        <dbReference type="Proteomes" id="UP000716446"/>
    </source>
</evidence>
<feature type="non-terminal residue" evidence="2">
    <location>
        <position position="1"/>
    </location>
</feature>
<gene>
    <name evidence="2" type="ORF">AWRI4619_LOCUS8312</name>
</gene>
<evidence type="ECO:0000256" key="1">
    <source>
        <dbReference type="SAM" id="MobiDB-lite"/>
    </source>
</evidence>
<accession>A0A9N8JT71</accession>
<keyword evidence="3" id="KW-1185">Reference proteome</keyword>
<dbReference type="InterPro" id="IPR027417">
    <property type="entry name" value="P-loop_NTPase"/>
</dbReference>
<dbReference type="AlphaFoldDB" id="A0A9N8JT71"/>
<dbReference type="EMBL" id="CAIJEN010000014">
    <property type="protein sequence ID" value="CAD0094214.1"/>
    <property type="molecule type" value="Genomic_DNA"/>
</dbReference>
<protein>
    <submittedName>
        <fullName evidence="2">Uncharacterized protein</fullName>
    </submittedName>
</protein>
<feature type="compositionally biased region" description="Basic and acidic residues" evidence="1">
    <location>
        <begin position="106"/>
        <end position="131"/>
    </location>
</feature>
<comment type="caution">
    <text evidence="2">The sequence shown here is derived from an EMBL/GenBank/DDBJ whole genome shotgun (WGS) entry which is preliminary data.</text>
</comment>
<dbReference type="Gene3D" id="3.40.50.300">
    <property type="entry name" value="P-loop containing nucleotide triphosphate hydrolases"/>
    <property type="match status" value="1"/>
</dbReference>